<evidence type="ECO:0000256" key="1">
    <source>
        <dbReference type="SAM" id="SignalP"/>
    </source>
</evidence>
<organism evidence="2 3">
    <name type="scientific">Bullifex porci</name>
    <dbReference type="NCBI Taxonomy" id="2606638"/>
    <lineage>
        <taxon>Bacteria</taxon>
        <taxon>Pseudomonadati</taxon>
        <taxon>Spirochaetota</taxon>
        <taxon>Spirochaetia</taxon>
        <taxon>Spirochaetales</taxon>
        <taxon>Spirochaetaceae</taxon>
        <taxon>Bullifex</taxon>
    </lineage>
</organism>
<feature type="signal peptide" evidence="1">
    <location>
        <begin position="1"/>
        <end position="20"/>
    </location>
</feature>
<evidence type="ECO:0000313" key="3">
    <source>
        <dbReference type="Proteomes" id="UP000460549"/>
    </source>
</evidence>
<dbReference type="AlphaFoldDB" id="A0A7X2PAI7"/>
<dbReference type="RefSeq" id="WP_154424252.1">
    <property type="nucleotide sequence ID" value="NZ_VUNN01000001.1"/>
</dbReference>
<accession>A0A7X2PAI7</accession>
<gene>
    <name evidence="2" type="ORF">FYJ80_00945</name>
</gene>
<feature type="chain" id="PRO_5030614461" evidence="1">
    <location>
        <begin position="21"/>
        <end position="336"/>
    </location>
</feature>
<dbReference type="EMBL" id="VUNN01000001">
    <property type="protein sequence ID" value="MSU05355.1"/>
    <property type="molecule type" value="Genomic_DNA"/>
</dbReference>
<name>A0A7X2PAI7_9SPIO</name>
<keyword evidence="3" id="KW-1185">Reference proteome</keyword>
<proteinExistence type="predicted"/>
<reference evidence="2 3" key="1">
    <citation type="submission" date="2019-08" db="EMBL/GenBank/DDBJ databases">
        <title>In-depth cultivation of the pig gut microbiome towards novel bacterial diversity and tailored functional studies.</title>
        <authorList>
            <person name="Wylensek D."/>
            <person name="Hitch T.C.A."/>
            <person name="Clavel T."/>
        </authorList>
    </citation>
    <scope>NUCLEOTIDE SEQUENCE [LARGE SCALE GENOMIC DNA]</scope>
    <source>
        <strain evidence="2 3">NM-380-WT-3C1</strain>
    </source>
</reference>
<dbReference type="Proteomes" id="UP000460549">
    <property type="component" value="Unassembled WGS sequence"/>
</dbReference>
<comment type="caution">
    <text evidence="2">The sequence shown here is derived from an EMBL/GenBank/DDBJ whole genome shotgun (WGS) entry which is preliminary data.</text>
</comment>
<keyword evidence="1" id="KW-0732">Signal</keyword>
<evidence type="ECO:0000313" key="2">
    <source>
        <dbReference type="EMBL" id="MSU05355.1"/>
    </source>
</evidence>
<sequence>MKKTLSLLIVLFFTLFSLSAAVFTVFPDNVSFYSDVFNVYSNPAAIAFREDLKSKFIIGFTYGDTLDSTIIKEPLALVQALDSNLNISFGGAKMLFSAAFGYRTSDRKLLDNGVSYDFISSNNIQLDWGYRIKDFAAGIRIKGGSSAIRDNKVISDYLGFFQNFLLAEYTNLDGSNYFSMGLGAQYHINIFSFGLYTDSLLTLDQSKDLSVSLSNILDTLTFGFSVRREKYTPAGELSFYRPRAGLSLKNIFSDIFTFEATAELTLQFLPNRNLSFIALYGDERSKNSILKVNDSSSYIGLGLTLNYDKLYTSIQFQNSFLKDNKYKLIIKASLFM</sequence>
<protein>
    <submittedName>
        <fullName evidence="2">Uncharacterized protein</fullName>
    </submittedName>
</protein>